<dbReference type="OMA" id="GIRAMWR"/>
<sequence>MWFFSSAEGQSEGPTGEPQPDQSSVQPDPPQQHPDTGNDASPEEPGASSTSSPWSLWGQLTAAAQAPGEVEETGSLSSATSSDNESGAQPVHLSSIESPASNGNHTQGEGPTENEQEPQQASGWSIWGHLVGSPSTGESGPAADDANVVSGTDEPDSSDEEEPAVENEQQEEPLASTEKAAESPAAAVPGVFSWSLVGNPASWIQPQLVEQNADLPTAQEVQEEENSEMEKSAPSGSAALPKKPSSPHRGEEDDAPRGEDKAYSSPLNNPSSSSNSSNNSSSSESENESSMPARSQQASGDRDRPEPDDLHLPRDTAKQKHATDKDTAIVETKPQIQLKCARPTKAKPAPPASLKLGKSPKEPADSTGTASTIEQEHLTAAHVQQDIIVDRISGVEREQLPAVPPTQQQQTTTADTQRIAEVPRQQATTAEKPLTGDSSNAQDSLKEASTAEVVLPQVDASSATAAGSPLAKLLARRLTKQSGPFVERSLPDGTTIIVSTEDGGSSKPKAKPPSGSGLLLPPQTKSEGIPHGLHRLSTPHHEDLRMHQSPSIMRHLEINETVQQMRAPKPKPPMAALLGHAQRRATVPDIPADIAAPASIDTDFQSPCQNQKEFIHADTDTLTKQSANKRSTGHANTIQVTLPKTVGDTPHTSVNPPEPLPTHDVSLSAGGTDAPPKAPSEDEKKAKAVCKLPLPSKALGAKLPPPLPKPAGPKPLPSVEGKAVVAEEEVGVLDDKAEGPAKDQSEDEKKAKAVCKLPLSSKEVRTKESLPRLKRVLSKALPSVEGKAGVAAEDVVVSEVKADGSALMEGKNASTPQGTPPSIANEPLKEAGLQVLEELSHSSHAAGESAVEENRSFSRLGGTLENVDIMKLSTALLSRGTSVKAADKPLTRGAASPQPKANPKSSKDVPSSMDEAAVKTMTIPKLKSTEMPLTKGTPLLKPSPPKLVNSKTKVHAKPRTMPMVVADIARQATSRDWSFAPTSIDTELLIFQRQDYISTGHTFYIMGPKAVVESIPRVDELPQSRCMSAAEMSTDSGALVGFDEIKALYDSPTDLIPWDCSLKTSATGSCMQLRKLPPVQYATALSVWSELLLHQKNQVISVVGGCHQSSDRTVPSLLAGFGLLSGFAVKEQMVFIRSASRIYEVLALWSTIVSPDKGEWNLCQWRWVISFNGTGQASGISLKGFLIREYPHADEGLLKIVLIAVQSAVSDDSTPQTLGLPGLSPEQLRDSLLHGCLERFKEHKTTSTKLSSIREEIRTTLSCNVVEATSMLRICLAYWVLSKGANLISEDLDFAEQLLGAQTGLLHTIFKQCSGQEEDLSRQLRSSLYESLFYFVVQLANREVQRSFKPLLPVKSFAPQSRPLEIIIEESPSSSSADGLLSFGGLAIQAVQVLHIAVAFRGIHNLQRALDADDVKLPPYLNSMRQKPHVQLLLELLFSRHGGLIPFLASGRRNLEDMAAWVEWVSAKPCAKEVLHVAPDGSILIDWLGHWSRTDLKELTRASSTIIGPPFRLFESLLRSASATRMLGRIRNCSPAALLLQAVEDSLAVGMVERPVLVVRSSDCRLANWTHEELRNVENWQSFGFPVVARLEDLPKYCPRLFGDAAFGDREAIIRILGQYIDVEDFAAGNSFLFFRSSGYNSLYAFELAAKSIVGERNERLQALECQKKRLQAWKAEVQSSFGKVGTRVQELPKPPASATSHSSCSDRLPSGDLLVDQRLQSKSSEGVHLNRSRPGSSRFVEESSECSQSLSAASYADFAKSLDASARAWQSCPVLLETEDDLRDTPLRPSLSLGFFPSSSKLLALKGVEGPAELRRMCQSIDLTSKEPVPLNGAGCTTSVEKEACTETDAGVKIDNSSSSVEQVPLSAAGDSTPAAQQVMVVQPKKPSFPSSQIHSNGGDSRKNSLRATDQQTGHAEKSGDKVFQGANKKSEEFQKGSCGKVQSKTAQPANESPPVENGYLVRDGALVESEGGEVDKDCPDYSQNGSREAGSEVNSETSSRPLGKGENTGAHSSFSMEAGPQPQMNKSLAAGTAEIEGVTSEAKRSPDDSVKVQVAAQKTPPPPLVLATKQPEQATCGPSCTPTEAVLPYEHSGDGKNSLSAGGIRAMWRTNKRDIAWRGLVLLPKGCTDGLGQS</sequence>
<gene>
    <name evidence="2" type="ORF">EMWEY_00046090</name>
</gene>
<feature type="compositionally biased region" description="Polar residues" evidence="1">
    <location>
        <begin position="1942"/>
        <end position="1952"/>
    </location>
</feature>
<feature type="compositionally biased region" description="Low complexity" evidence="1">
    <location>
        <begin position="503"/>
        <end position="522"/>
    </location>
</feature>
<feature type="compositionally biased region" description="Pro residues" evidence="1">
    <location>
        <begin position="703"/>
        <end position="716"/>
    </location>
</feature>
<feature type="compositionally biased region" description="Low complexity" evidence="1">
    <location>
        <begin position="264"/>
        <end position="290"/>
    </location>
</feature>
<evidence type="ECO:0000256" key="1">
    <source>
        <dbReference type="SAM" id="MobiDB-lite"/>
    </source>
</evidence>
<dbReference type="VEuPathDB" id="ToxoDB:EMWEY_00046090"/>
<feature type="compositionally biased region" description="Basic and acidic residues" evidence="1">
    <location>
        <begin position="2043"/>
        <end position="2052"/>
    </location>
</feature>
<feature type="compositionally biased region" description="Polar residues" evidence="1">
    <location>
        <begin position="1890"/>
        <end position="1900"/>
    </location>
</feature>
<feature type="region of interest" description="Disordered" evidence="1">
    <location>
        <begin position="932"/>
        <end position="954"/>
    </location>
</feature>
<feature type="region of interest" description="Disordered" evidence="1">
    <location>
        <begin position="697"/>
        <end position="753"/>
    </location>
</feature>
<reference evidence="2" key="2">
    <citation type="submission" date="2013-10" db="EMBL/GenBank/DDBJ databases">
        <authorList>
            <person name="Aslett M."/>
        </authorList>
    </citation>
    <scope>NUCLEOTIDE SEQUENCE [LARGE SCALE GENOMIC DNA]</scope>
    <source>
        <strain evidence="2">Weybridge</strain>
    </source>
</reference>
<feature type="compositionally biased region" description="Polar residues" evidence="1">
    <location>
        <begin position="2072"/>
        <end position="2081"/>
    </location>
</feature>
<feature type="region of interest" description="Disordered" evidence="1">
    <location>
        <begin position="880"/>
        <end position="914"/>
    </location>
</feature>
<feature type="compositionally biased region" description="Basic and acidic residues" evidence="1">
    <location>
        <begin position="300"/>
        <end position="328"/>
    </location>
</feature>
<evidence type="ECO:0000313" key="2">
    <source>
        <dbReference type="EMBL" id="CDJ61894.1"/>
    </source>
</evidence>
<reference evidence="2" key="1">
    <citation type="submission" date="2013-10" db="EMBL/GenBank/DDBJ databases">
        <title>Genomic analysis of the causative agents of coccidiosis in chickens.</title>
        <authorList>
            <person name="Reid A.J."/>
            <person name="Blake D."/>
            <person name="Billington K."/>
            <person name="Browne H."/>
            <person name="Dunn M."/>
            <person name="Hung S."/>
            <person name="Kawahara F."/>
            <person name="Miranda-Saavedra D."/>
            <person name="Mourier T."/>
            <person name="Nagra H."/>
            <person name="Otto T.D."/>
            <person name="Rawlings N."/>
            <person name="Sanchez A."/>
            <person name="Sanders M."/>
            <person name="Subramaniam C."/>
            <person name="Tay Y."/>
            <person name="Dear P."/>
            <person name="Doerig C."/>
            <person name="Gruber A."/>
            <person name="Parkinson J."/>
            <person name="Shirley M."/>
            <person name="Wan K.L."/>
            <person name="Berriman M."/>
            <person name="Tomley F."/>
            <person name="Pain A."/>
        </authorList>
    </citation>
    <scope>NUCLEOTIDE SEQUENCE [LARGE SCALE GENOMIC DNA]</scope>
    <source>
        <strain evidence="2">Weybridge</strain>
    </source>
</reference>
<dbReference type="GeneID" id="25338595"/>
<feature type="compositionally biased region" description="Low complexity" evidence="1">
    <location>
        <begin position="406"/>
        <end position="417"/>
    </location>
</feature>
<dbReference type="OrthoDB" id="347643at2759"/>
<feature type="compositionally biased region" description="Low complexity" evidence="1">
    <location>
        <begin position="339"/>
        <end position="355"/>
    </location>
</feature>
<feature type="region of interest" description="Disordered" evidence="1">
    <location>
        <begin position="395"/>
        <end position="449"/>
    </location>
</feature>
<feature type="region of interest" description="Disordered" evidence="1">
    <location>
        <begin position="1"/>
        <end position="185"/>
    </location>
</feature>
<organism evidence="2 3">
    <name type="scientific">Eimeria maxima</name>
    <name type="common">Coccidian parasite</name>
    <dbReference type="NCBI Taxonomy" id="5804"/>
    <lineage>
        <taxon>Eukaryota</taxon>
        <taxon>Sar</taxon>
        <taxon>Alveolata</taxon>
        <taxon>Apicomplexa</taxon>
        <taxon>Conoidasida</taxon>
        <taxon>Coccidia</taxon>
        <taxon>Eucoccidiorida</taxon>
        <taxon>Eimeriorina</taxon>
        <taxon>Eimeriidae</taxon>
        <taxon>Eimeria</taxon>
    </lineage>
</organism>
<feature type="compositionally biased region" description="Basic and acidic residues" evidence="1">
    <location>
        <begin position="733"/>
        <end position="751"/>
    </location>
</feature>
<feature type="region of interest" description="Disordered" evidence="1">
    <location>
        <begin position="1722"/>
        <end position="1741"/>
    </location>
</feature>
<feature type="compositionally biased region" description="Polar residues" evidence="1">
    <location>
        <begin position="1983"/>
        <end position="2002"/>
    </location>
</feature>
<feature type="compositionally biased region" description="Polar residues" evidence="1">
    <location>
        <begin position="812"/>
        <end position="822"/>
    </location>
</feature>
<dbReference type="Proteomes" id="UP000030763">
    <property type="component" value="Unassembled WGS sequence"/>
</dbReference>
<feature type="compositionally biased region" description="Basic and acidic residues" evidence="1">
    <location>
        <begin position="248"/>
        <end position="262"/>
    </location>
</feature>
<feature type="region of interest" description="Disordered" evidence="1">
    <location>
        <begin position="625"/>
        <end position="685"/>
    </location>
</feature>
<feature type="region of interest" description="Disordered" evidence="1">
    <location>
        <begin position="481"/>
        <end position="528"/>
    </location>
</feature>
<protein>
    <submittedName>
        <fullName evidence="2">Proteophosphoglycan ppg4, related, related</fullName>
    </submittedName>
</protein>
<accession>U6MHE6</accession>
<name>U6MHE6_EIMMA</name>
<feature type="region of interest" description="Disordered" evidence="1">
    <location>
        <begin position="208"/>
        <end position="378"/>
    </location>
</feature>
<feature type="region of interest" description="Disordered" evidence="1">
    <location>
        <begin position="804"/>
        <end position="825"/>
    </location>
</feature>
<feature type="compositionally biased region" description="Acidic residues" evidence="1">
    <location>
        <begin position="153"/>
        <end position="171"/>
    </location>
</feature>
<feature type="compositionally biased region" description="Polar residues" evidence="1">
    <location>
        <begin position="74"/>
        <end position="87"/>
    </location>
</feature>
<feature type="compositionally biased region" description="Polar residues" evidence="1">
    <location>
        <begin position="95"/>
        <end position="109"/>
    </location>
</feature>
<evidence type="ECO:0000313" key="3">
    <source>
        <dbReference type="Proteomes" id="UP000030763"/>
    </source>
</evidence>
<keyword evidence="3" id="KW-1185">Reference proteome</keyword>
<proteinExistence type="predicted"/>
<feature type="region of interest" description="Disordered" evidence="1">
    <location>
        <begin position="1852"/>
        <end position="2081"/>
    </location>
</feature>
<dbReference type="RefSeq" id="XP_013338544.1">
    <property type="nucleotide sequence ID" value="XM_013483090.1"/>
</dbReference>
<feature type="compositionally biased region" description="Polar residues" evidence="1">
    <location>
        <begin position="625"/>
        <end position="642"/>
    </location>
</feature>
<feature type="region of interest" description="Disordered" evidence="1">
    <location>
        <begin position="1687"/>
        <end position="1709"/>
    </location>
</feature>
<dbReference type="EMBL" id="HG722269">
    <property type="protein sequence ID" value="CDJ61894.1"/>
    <property type="molecule type" value="Genomic_DNA"/>
</dbReference>